<name>A0A0A9GNW4_ARUDO</name>
<accession>A0A0A9GNW4</accession>
<dbReference type="AlphaFoldDB" id="A0A0A9GNW4"/>
<organism evidence="1">
    <name type="scientific">Arundo donax</name>
    <name type="common">Giant reed</name>
    <name type="synonym">Donax arundinaceus</name>
    <dbReference type="NCBI Taxonomy" id="35708"/>
    <lineage>
        <taxon>Eukaryota</taxon>
        <taxon>Viridiplantae</taxon>
        <taxon>Streptophyta</taxon>
        <taxon>Embryophyta</taxon>
        <taxon>Tracheophyta</taxon>
        <taxon>Spermatophyta</taxon>
        <taxon>Magnoliopsida</taxon>
        <taxon>Liliopsida</taxon>
        <taxon>Poales</taxon>
        <taxon>Poaceae</taxon>
        <taxon>PACMAD clade</taxon>
        <taxon>Arundinoideae</taxon>
        <taxon>Arundineae</taxon>
        <taxon>Arundo</taxon>
    </lineage>
</organism>
<reference evidence="1" key="2">
    <citation type="journal article" date="2015" name="Data Brief">
        <title>Shoot transcriptome of the giant reed, Arundo donax.</title>
        <authorList>
            <person name="Barrero R.A."/>
            <person name="Guerrero F.D."/>
            <person name="Moolhuijzen P."/>
            <person name="Goolsby J.A."/>
            <person name="Tidwell J."/>
            <person name="Bellgard S.E."/>
            <person name="Bellgard M.I."/>
        </authorList>
    </citation>
    <scope>NUCLEOTIDE SEQUENCE</scope>
    <source>
        <tissue evidence="1">Shoot tissue taken approximately 20 cm above the soil surface</tissue>
    </source>
</reference>
<evidence type="ECO:0000313" key="1">
    <source>
        <dbReference type="EMBL" id="JAE26840.1"/>
    </source>
</evidence>
<dbReference type="EMBL" id="GBRH01171056">
    <property type="protein sequence ID" value="JAE26840.1"/>
    <property type="molecule type" value="Transcribed_RNA"/>
</dbReference>
<reference evidence="1" key="1">
    <citation type="submission" date="2014-09" db="EMBL/GenBank/DDBJ databases">
        <authorList>
            <person name="Magalhaes I.L.F."/>
            <person name="Oliveira U."/>
            <person name="Santos F.R."/>
            <person name="Vidigal T.H.D.A."/>
            <person name="Brescovit A.D."/>
            <person name="Santos A.J."/>
        </authorList>
    </citation>
    <scope>NUCLEOTIDE SEQUENCE</scope>
    <source>
        <tissue evidence="1">Shoot tissue taken approximately 20 cm above the soil surface</tissue>
    </source>
</reference>
<proteinExistence type="predicted"/>
<protein>
    <submittedName>
        <fullName evidence="1">Uncharacterized protein</fullName>
    </submittedName>
</protein>
<sequence length="45" mass="5876">MQVKHVRRYHSPLYYTPLNQFFLFKIQIRYHNQFYFQREKRILKV</sequence>